<name>A0A9X3AIY2_9PSEU</name>
<dbReference type="InterPro" id="IPR026869">
    <property type="entry name" value="EgtC-like"/>
</dbReference>
<evidence type="ECO:0000256" key="1">
    <source>
        <dbReference type="ARBA" id="ARBA00022962"/>
    </source>
</evidence>
<evidence type="ECO:0000256" key="2">
    <source>
        <dbReference type="HAMAP-Rule" id="MF_02036"/>
    </source>
</evidence>
<keyword evidence="2" id="KW-0378">Hydrolase</keyword>
<proteinExistence type="inferred from homology"/>
<dbReference type="GO" id="GO:0016811">
    <property type="term" value="F:hydrolase activity, acting on carbon-nitrogen (but not peptide) bonds, in linear amides"/>
    <property type="evidence" value="ECO:0007669"/>
    <property type="project" value="UniProtKB-UniRule"/>
</dbReference>
<dbReference type="HAMAP" id="MF_02036">
    <property type="entry name" value="EgtC"/>
    <property type="match status" value="1"/>
</dbReference>
<dbReference type="GO" id="GO:0052699">
    <property type="term" value="P:ergothioneine biosynthetic process"/>
    <property type="evidence" value="ECO:0007669"/>
    <property type="project" value="UniProtKB-UniRule"/>
</dbReference>
<dbReference type="PANTHER" id="PTHR43187">
    <property type="entry name" value="GLUTAMINE AMIDOTRANSFERASE DUG3-RELATED"/>
    <property type="match status" value="1"/>
</dbReference>
<dbReference type="EMBL" id="JANYMP010000030">
    <property type="protein sequence ID" value="MCS7483181.1"/>
    <property type="molecule type" value="Genomic_DNA"/>
</dbReference>
<evidence type="ECO:0000313" key="5">
    <source>
        <dbReference type="Proteomes" id="UP001141259"/>
    </source>
</evidence>
<keyword evidence="1 2" id="KW-0315">Glutamine amidotransferase</keyword>
<dbReference type="InterPro" id="IPR052373">
    <property type="entry name" value="Gamma-glu_amide_hydrolase"/>
</dbReference>
<reference evidence="4" key="1">
    <citation type="submission" date="2022-08" db="EMBL/GenBank/DDBJ databases">
        <authorList>
            <person name="Tistechok S."/>
            <person name="Samborskyy M."/>
            <person name="Roman I."/>
        </authorList>
    </citation>
    <scope>NUCLEOTIDE SEQUENCE</scope>
    <source>
        <strain evidence="4">DSM 103496</strain>
    </source>
</reference>
<dbReference type="PANTHER" id="PTHR43187:SF2">
    <property type="entry name" value="GAMMA-GLUTAMYL-HERCYNYLCYSTEINE SULFOXIDE HYDROLASE"/>
    <property type="match status" value="1"/>
</dbReference>
<dbReference type="InterPro" id="IPR017808">
    <property type="entry name" value="EgtC"/>
</dbReference>
<comment type="caution">
    <text evidence="4">The sequence shown here is derived from an EMBL/GenBank/DDBJ whole genome shotgun (WGS) entry which is preliminary data.</text>
</comment>
<gene>
    <name evidence="2 4" type="primary">egtC</name>
    <name evidence="4" type="ORF">NZH93_40595</name>
</gene>
<comment type="function">
    <text evidence="2">Catalyzes the hydrolysis of the gamma-glutamyl amide bond of hercynyl-gamma-L-glutamyl-L-cysteine sulfoxide to produce hercynylcysteine sulfoxide, a step in the biosynthesis pathway of ergothioneine.</text>
</comment>
<dbReference type="Pfam" id="PF13230">
    <property type="entry name" value="GATase_4"/>
    <property type="match status" value="1"/>
</dbReference>
<evidence type="ECO:0000259" key="3">
    <source>
        <dbReference type="PROSITE" id="PS51278"/>
    </source>
</evidence>
<dbReference type="PROSITE" id="PS51278">
    <property type="entry name" value="GATASE_TYPE_2"/>
    <property type="match status" value="1"/>
</dbReference>
<dbReference type="Proteomes" id="UP001141259">
    <property type="component" value="Unassembled WGS sequence"/>
</dbReference>
<evidence type="ECO:0000313" key="4">
    <source>
        <dbReference type="EMBL" id="MCS7483181.1"/>
    </source>
</evidence>
<organism evidence="4 5">
    <name type="scientific">Umezawaea endophytica</name>
    <dbReference type="NCBI Taxonomy" id="1654476"/>
    <lineage>
        <taxon>Bacteria</taxon>
        <taxon>Bacillati</taxon>
        <taxon>Actinomycetota</taxon>
        <taxon>Actinomycetes</taxon>
        <taxon>Pseudonocardiales</taxon>
        <taxon>Pseudonocardiaceae</taxon>
        <taxon>Umezawaea</taxon>
    </lineage>
</organism>
<dbReference type="SUPFAM" id="SSF56235">
    <property type="entry name" value="N-terminal nucleophile aminohydrolases (Ntn hydrolases)"/>
    <property type="match status" value="1"/>
</dbReference>
<dbReference type="AlphaFoldDB" id="A0A9X3AIY2"/>
<comment type="catalytic activity">
    <reaction evidence="2">
        <text>gamma-L-glutamyl-hercynylcysteine S-oxide + H2O = S-(hercyn-2-yl)-L-cysteine S-oxide + L-glutamate</text>
        <dbReference type="Rhea" id="RHEA:42684"/>
        <dbReference type="ChEBI" id="CHEBI:15377"/>
        <dbReference type="ChEBI" id="CHEBI:29985"/>
        <dbReference type="ChEBI" id="CHEBI:82703"/>
        <dbReference type="ChEBI" id="CHEBI:82706"/>
        <dbReference type="EC" id="3.5.1.118"/>
    </reaction>
</comment>
<keyword evidence="5" id="KW-1185">Reference proteome</keyword>
<dbReference type="InterPro" id="IPR032889">
    <property type="entry name" value="EgtC_Actinobacteria"/>
</dbReference>
<dbReference type="RefSeq" id="WP_259628642.1">
    <property type="nucleotide sequence ID" value="NZ_JANYMP010000030.1"/>
</dbReference>
<dbReference type="CDD" id="cd01908">
    <property type="entry name" value="YafJ"/>
    <property type="match status" value="1"/>
</dbReference>
<comment type="pathway">
    <text evidence="2">Amino-acid biosynthesis; ergothioneine biosynthesis.</text>
</comment>
<dbReference type="NCBIfam" id="TIGR03442">
    <property type="entry name" value="ergothioneine biosynthesis protein EgtC"/>
    <property type="match status" value="1"/>
</dbReference>
<dbReference type="Gene3D" id="3.60.20.10">
    <property type="entry name" value="Glutamine Phosphoribosylpyrophosphate, subunit 1, domain 1"/>
    <property type="match status" value="1"/>
</dbReference>
<accession>A0A9X3AIY2</accession>
<dbReference type="InterPro" id="IPR017932">
    <property type="entry name" value="GATase_2_dom"/>
</dbReference>
<dbReference type="InterPro" id="IPR029055">
    <property type="entry name" value="Ntn_hydrolases_N"/>
</dbReference>
<dbReference type="EC" id="3.5.1.118" evidence="2"/>
<protein>
    <recommendedName>
        <fullName evidence="2">Gamma-glutamyl-hercynylcysteine sulfoxide hydrolase</fullName>
        <ecNumber evidence="2">3.5.1.118</ecNumber>
    </recommendedName>
    <alternativeName>
        <fullName evidence="2">Gamma-glutamyl hercynylcysteine S-oxide hydrolase</fullName>
    </alternativeName>
</protein>
<feature type="domain" description="Glutamine amidotransferase type-2" evidence="3">
    <location>
        <begin position="2"/>
        <end position="256"/>
    </location>
</feature>
<sequence length="256" mass="26874">MCRHFGYLGAAVPVASLTHDPPHSLVHQSYAPSDMRGGGSVNVDGFGVGWYSAPGSAVRYRRTGPIWADANLEAVTRASTSGAVLAAVRNATVGMPLVETACAPFTDGQWLFSHNGRVADWPESVADLAKALPVTDLLTLDAPTDSALLWAMVRTRLAAGDHPTAALAAVVSDVAATAPGSRLNLLLTNGTVLVGTTWTHSLWVRSTPDSVVLASEPWDADERWREIPDGSAVTVSAHPSTVDIRPIGPRGRTGNP</sequence>